<reference evidence="2" key="1">
    <citation type="submission" date="2021-01" db="EMBL/GenBank/DDBJ databases">
        <title>Ramlibacter sp. strain AW1 16S ribosomal RNA gene Genome sequencing and assembly.</title>
        <authorList>
            <person name="Kang M."/>
        </authorList>
    </citation>
    <scope>NUCLEOTIDE SEQUENCE</scope>
    <source>
        <strain evidence="2">AW1</strain>
    </source>
</reference>
<dbReference type="SUPFAM" id="SSF53474">
    <property type="entry name" value="alpha/beta-Hydrolases"/>
    <property type="match status" value="1"/>
</dbReference>
<dbReference type="RefSeq" id="WP_201686284.1">
    <property type="nucleotide sequence ID" value="NZ_JAEQNA010000012.1"/>
</dbReference>
<dbReference type="InterPro" id="IPR029058">
    <property type="entry name" value="AB_hydrolase_fold"/>
</dbReference>
<feature type="region of interest" description="Disordered" evidence="1">
    <location>
        <begin position="494"/>
        <end position="514"/>
    </location>
</feature>
<evidence type="ECO:0000313" key="2">
    <source>
        <dbReference type="EMBL" id="MBL0423142.1"/>
    </source>
</evidence>
<sequence>MFDPNFAAQLYERNGKYTLAFRGTTGNREDWKNNLSIGGFWQQEMSDAIRFAGAAIKYIMRTEGLSLDEARDALRTTGHSQGGFQSELAAAFFGLQGSNLDGPGAAQFLDHPSFSTQLRDDLRGQGLAELRDSYALSDFDVRIYTAVGRLMAHGPGTNVSYALSAKLVIGAAVFGTPAGGLAAAAVGMSAHLLDHIIAIEKLRTESGFWRLIGANDAIDPSSTPAGLATLLASDLGATDVAGPGLPDLVVSEWARGQIEAFLDRYVDQQVFIHHDGRAALLEAPDGSSLLVRGDGAALEVDAREPGTVRTTTLQDGRATSLTVAHEQVLPDGSRTLDFSTSQFDSATGLQTQRTAAQQLLAADGSVVASGLARFDASDRLLASTHTTRAPDGSFVTAQRDAAGQLTSTERLRIYDDGSRQVQLDHVGGRRQELSFDATGALAARVDIRPGERDDEIVERYRGSGQLDSTTHVQYFRDENGVSRVETVTTVSGTRRNTYDADGNLYRSDPVPGVS</sequence>
<keyword evidence="3" id="KW-1185">Reference proteome</keyword>
<dbReference type="EMBL" id="JAEQNA010000012">
    <property type="protein sequence ID" value="MBL0423142.1"/>
    <property type="molecule type" value="Genomic_DNA"/>
</dbReference>
<gene>
    <name evidence="2" type="ORF">JI739_22595</name>
</gene>
<proteinExistence type="predicted"/>
<evidence type="ECO:0000313" key="3">
    <source>
        <dbReference type="Proteomes" id="UP000613011"/>
    </source>
</evidence>
<feature type="non-terminal residue" evidence="2">
    <location>
        <position position="514"/>
    </location>
</feature>
<dbReference type="Pfam" id="PF26363">
    <property type="entry name" value="Phospholipase-like"/>
    <property type="match status" value="1"/>
</dbReference>
<organism evidence="2 3">
    <name type="scientific">Ramlibacter aurantiacus</name>
    <dbReference type="NCBI Taxonomy" id="2801330"/>
    <lineage>
        <taxon>Bacteria</taxon>
        <taxon>Pseudomonadati</taxon>
        <taxon>Pseudomonadota</taxon>
        <taxon>Betaproteobacteria</taxon>
        <taxon>Burkholderiales</taxon>
        <taxon>Comamonadaceae</taxon>
        <taxon>Ramlibacter</taxon>
    </lineage>
</organism>
<accession>A0A937D7B0</accession>
<dbReference type="Proteomes" id="UP000613011">
    <property type="component" value="Unassembled WGS sequence"/>
</dbReference>
<protein>
    <submittedName>
        <fullName evidence="2">DUF2974 domain-containing protein</fullName>
    </submittedName>
</protein>
<evidence type="ECO:0000256" key="1">
    <source>
        <dbReference type="SAM" id="MobiDB-lite"/>
    </source>
</evidence>
<dbReference type="AlphaFoldDB" id="A0A937D7B0"/>
<comment type="caution">
    <text evidence="2">The sequence shown here is derived from an EMBL/GenBank/DDBJ whole genome shotgun (WGS) entry which is preliminary data.</text>
</comment>
<name>A0A937D7B0_9BURK</name>